<accession>A0A482XRR9</accession>
<dbReference type="OrthoDB" id="1684102at2759"/>
<keyword evidence="8" id="KW-1185">Reference proteome</keyword>
<dbReference type="GO" id="GO:0015179">
    <property type="term" value="F:L-amino acid transmembrane transporter activity"/>
    <property type="evidence" value="ECO:0007669"/>
    <property type="project" value="TreeGrafter"/>
</dbReference>
<name>A0A482XRR9_LAOST</name>
<protein>
    <recommendedName>
        <fullName evidence="6">Amino acid transporter transmembrane domain-containing protein</fullName>
    </recommendedName>
</protein>
<evidence type="ECO:0000259" key="6">
    <source>
        <dbReference type="Pfam" id="PF01490"/>
    </source>
</evidence>
<comment type="subcellular location">
    <subcellularLocation>
        <location evidence="1">Membrane</location>
        <topology evidence="1">Multi-pass membrane protein</topology>
    </subcellularLocation>
</comment>
<dbReference type="PANTHER" id="PTHR22950:SF349">
    <property type="entry name" value="AMINO ACID TRANSPORTER TRANSMEMBRANE DOMAIN-CONTAINING PROTEIN"/>
    <property type="match status" value="1"/>
</dbReference>
<dbReference type="InterPro" id="IPR013057">
    <property type="entry name" value="AA_transpt_TM"/>
</dbReference>
<feature type="domain" description="Amino acid transporter transmembrane" evidence="6">
    <location>
        <begin position="188"/>
        <end position="256"/>
    </location>
</feature>
<dbReference type="InParanoid" id="A0A482XRR9"/>
<evidence type="ECO:0000256" key="5">
    <source>
        <dbReference type="SAM" id="Phobius"/>
    </source>
</evidence>
<feature type="transmembrane region" description="Helical" evidence="5">
    <location>
        <begin position="237"/>
        <end position="259"/>
    </location>
</feature>
<gene>
    <name evidence="7" type="ORF">LSTR_LSTR011074</name>
</gene>
<evidence type="ECO:0000256" key="2">
    <source>
        <dbReference type="ARBA" id="ARBA00022692"/>
    </source>
</evidence>
<keyword evidence="2 5" id="KW-0812">Transmembrane</keyword>
<dbReference type="GO" id="GO:0005774">
    <property type="term" value="C:vacuolar membrane"/>
    <property type="evidence" value="ECO:0007669"/>
    <property type="project" value="TreeGrafter"/>
</dbReference>
<dbReference type="Proteomes" id="UP000291343">
    <property type="component" value="Unassembled WGS sequence"/>
</dbReference>
<evidence type="ECO:0000256" key="1">
    <source>
        <dbReference type="ARBA" id="ARBA00004141"/>
    </source>
</evidence>
<dbReference type="EMBL" id="QKKF02002176">
    <property type="protein sequence ID" value="RZF48516.1"/>
    <property type="molecule type" value="Genomic_DNA"/>
</dbReference>
<feature type="domain" description="Amino acid transporter transmembrane" evidence="6">
    <location>
        <begin position="58"/>
        <end position="184"/>
    </location>
</feature>
<evidence type="ECO:0000256" key="3">
    <source>
        <dbReference type="ARBA" id="ARBA00022989"/>
    </source>
</evidence>
<comment type="caution">
    <text evidence="7">The sequence shown here is derived from an EMBL/GenBank/DDBJ whole genome shotgun (WGS) entry which is preliminary data.</text>
</comment>
<dbReference type="STRING" id="195883.A0A482XRR9"/>
<dbReference type="PANTHER" id="PTHR22950">
    <property type="entry name" value="AMINO ACID TRANSPORTER"/>
    <property type="match status" value="1"/>
</dbReference>
<keyword evidence="3 5" id="KW-1133">Transmembrane helix</keyword>
<evidence type="ECO:0000313" key="8">
    <source>
        <dbReference type="Proteomes" id="UP000291343"/>
    </source>
</evidence>
<evidence type="ECO:0000313" key="7">
    <source>
        <dbReference type="EMBL" id="RZF48516.1"/>
    </source>
</evidence>
<dbReference type="AlphaFoldDB" id="A0A482XRR9"/>
<feature type="transmembrane region" description="Helical" evidence="5">
    <location>
        <begin position="95"/>
        <end position="118"/>
    </location>
</feature>
<proteinExistence type="predicted"/>
<sequence>MEKEEVKVNLNNGSYSAPEKCINTHQSELPLLLSEGENGVRLQEEEKGDDDLHPGVKHPTSYIETLINLIKGNTGAGMFAMGDAFKNAGLLLGPMLTIILGVICVYGNHILVNCSVAIKERKKMKKPLAFAETVQFCFEEGPKFARPWANTVRICTYVFITITQLGFCSVYFVFISSTLRKVSKHDMNFIALTVPHLGHFISLIGAVCGTTLALIFPPICDLVIRWPSDFGKLKWRLILDIFSLLVAAIGLVTGVYYSLEAIVDAYSHTT</sequence>
<dbReference type="Pfam" id="PF01490">
    <property type="entry name" value="Aa_trans"/>
    <property type="match status" value="2"/>
</dbReference>
<reference evidence="7 8" key="1">
    <citation type="journal article" date="2017" name="Gigascience">
        <title>Genome sequence of the small brown planthopper, Laodelphax striatellus.</title>
        <authorList>
            <person name="Zhu J."/>
            <person name="Jiang F."/>
            <person name="Wang X."/>
            <person name="Yang P."/>
            <person name="Bao Y."/>
            <person name="Zhao W."/>
            <person name="Wang W."/>
            <person name="Lu H."/>
            <person name="Wang Q."/>
            <person name="Cui N."/>
            <person name="Li J."/>
            <person name="Chen X."/>
            <person name="Luo L."/>
            <person name="Yu J."/>
            <person name="Kang L."/>
            <person name="Cui F."/>
        </authorList>
    </citation>
    <scope>NUCLEOTIDE SEQUENCE [LARGE SCALE GENOMIC DNA]</scope>
    <source>
        <strain evidence="7">Lst14</strain>
    </source>
</reference>
<feature type="transmembrane region" description="Helical" evidence="5">
    <location>
        <begin position="154"/>
        <end position="177"/>
    </location>
</feature>
<evidence type="ECO:0000256" key="4">
    <source>
        <dbReference type="ARBA" id="ARBA00023136"/>
    </source>
</evidence>
<keyword evidence="4 5" id="KW-0472">Membrane</keyword>
<organism evidence="7 8">
    <name type="scientific">Laodelphax striatellus</name>
    <name type="common">Small brown planthopper</name>
    <name type="synonym">Delphax striatella</name>
    <dbReference type="NCBI Taxonomy" id="195883"/>
    <lineage>
        <taxon>Eukaryota</taxon>
        <taxon>Metazoa</taxon>
        <taxon>Ecdysozoa</taxon>
        <taxon>Arthropoda</taxon>
        <taxon>Hexapoda</taxon>
        <taxon>Insecta</taxon>
        <taxon>Pterygota</taxon>
        <taxon>Neoptera</taxon>
        <taxon>Paraneoptera</taxon>
        <taxon>Hemiptera</taxon>
        <taxon>Auchenorrhyncha</taxon>
        <taxon>Fulgoroidea</taxon>
        <taxon>Delphacidae</taxon>
        <taxon>Criomorphinae</taxon>
        <taxon>Laodelphax</taxon>
    </lineage>
</organism>
<feature type="transmembrane region" description="Helical" evidence="5">
    <location>
        <begin position="197"/>
        <end position="216"/>
    </location>
</feature>